<gene>
    <name evidence="2" type="ORF">GMARGA_LOCUS30076</name>
</gene>
<feature type="compositionally biased region" description="Basic residues" evidence="1">
    <location>
        <begin position="182"/>
        <end position="191"/>
    </location>
</feature>
<name>A0ABN7WF87_GIGMA</name>
<organism evidence="2 3">
    <name type="scientific">Gigaspora margarita</name>
    <dbReference type="NCBI Taxonomy" id="4874"/>
    <lineage>
        <taxon>Eukaryota</taxon>
        <taxon>Fungi</taxon>
        <taxon>Fungi incertae sedis</taxon>
        <taxon>Mucoromycota</taxon>
        <taxon>Glomeromycotina</taxon>
        <taxon>Glomeromycetes</taxon>
        <taxon>Diversisporales</taxon>
        <taxon>Gigasporaceae</taxon>
        <taxon>Gigaspora</taxon>
    </lineage>
</organism>
<reference evidence="2 3" key="1">
    <citation type="submission" date="2021-06" db="EMBL/GenBank/DDBJ databases">
        <authorList>
            <person name="Kallberg Y."/>
            <person name="Tangrot J."/>
            <person name="Rosling A."/>
        </authorList>
    </citation>
    <scope>NUCLEOTIDE SEQUENCE [LARGE SCALE GENOMIC DNA]</scope>
    <source>
        <strain evidence="2 3">120-4 pot B 10/14</strain>
    </source>
</reference>
<sequence>KNFYLDYDNGFLEDQLDRPQISIMALIKDIDHNDIVEIWEVIDLSTIYKHYIVLLTDGGHLCTYVDSEVLQQQSIIISTMFQQQATDIIIPDLHIIEQIHGTNICSATNQQVANKKVKYAKGFGKMKKALNLALDFGFDEKLINMITLFTDQKMSARNIDDKSSLDQLESIIINDPLVTKHRGRPATKRLKSSSENQSHEGPAYINHAMNPQDSNLQIPLSNIDLNNSYASGENKRKYVCNICDGLGHNACTCKQNNDSKE</sequence>
<proteinExistence type="predicted"/>
<feature type="region of interest" description="Disordered" evidence="1">
    <location>
        <begin position="182"/>
        <end position="203"/>
    </location>
</feature>
<feature type="non-terminal residue" evidence="2">
    <location>
        <position position="1"/>
    </location>
</feature>
<dbReference type="EMBL" id="CAJVQB010041691">
    <property type="protein sequence ID" value="CAG8829779.1"/>
    <property type="molecule type" value="Genomic_DNA"/>
</dbReference>
<accession>A0ABN7WF87</accession>
<comment type="caution">
    <text evidence="2">The sequence shown here is derived from an EMBL/GenBank/DDBJ whole genome shotgun (WGS) entry which is preliminary data.</text>
</comment>
<evidence type="ECO:0000256" key="1">
    <source>
        <dbReference type="SAM" id="MobiDB-lite"/>
    </source>
</evidence>
<dbReference type="Proteomes" id="UP000789901">
    <property type="component" value="Unassembled WGS sequence"/>
</dbReference>
<protein>
    <submittedName>
        <fullName evidence="2">41668_t:CDS:1</fullName>
    </submittedName>
</protein>
<keyword evidence="3" id="KW-1185">Reference proteome</keyword>
<evidence type="ECO:0000313" key="3">
    <source>
        <dbReference type="Proteomes" id="UP000789901"/>
    </source>
</evidence>
<evidence type="ECO:0000313" key="2">
    <source>
        <dbReference type="EMBL" id="CAG8829779.1"/>
    </source>
</evidence>